<dbReference type="Proteomes" id="UP000230750">
    <property type="component" value="Unassembled WGS sequence"/>
</dbReference>
<name>A0A2G8JCQ1_STIJA</name>
<dbReference type="STRING" id="307972.A0A2G8JCQ1"/>
<dbReference type="InterPro" id="IPR020103">
    <property type="entry name" value="PsdUridine_synth_cat_dom_sf"/>
</dbReference>
<feature type="non-terminal residue" evidence="9">
    <location>
        <position position="293"/>
    </location>
</feature>
<evidence type="ECO:0000256" key="6">
    <source>
        <dbReference type="ARBA" id="ARBA00039953"/>
    </source>
</evidence>
<keyword evidence="10" id="KW-1185">Reference proteome</keyword>
<sequence length="293" mass="32949">MSVRLGQCCSRLLHVQLEESWQKSEIRFVRKLHTARYSSKSNKVQRESLIHVDQPNTKSPENKEELLKILKSNICSHKDGLLVIAKPPGVSVNTGRTDAVSVTEVVPQLAEACNLPFLEIVKAPEKESSGSLLMATDIEKLNELRNSWQIAGVNHSIRRKFLAVTIGIPEPGQVPYVKPSSMYPLETISCLFSIFLFSFVRQTVPVRNVSLKSIKSGHAKKATTEYRVLSKNEDLNCALLEIQVDKLRHHQLQVHLGQKMCKILGDHLYSSRVRCILGTNVTANPHEVTPWTQ</sequence>
<dbReference type="EMBL" id="MRZV01002512">
    <property type="protein sequence ID" value="PIK33520.1"/>
    <property type="molecule type" value="Genomic_DNA"/>
</dbReference>
<dbReference type="Pfam" id="PF00849">
    <property type="entry name" value="PseudoU_synth_2"/>
    <property type="match status" value="1"/>
</dbReference>
<comment type="catalytic activity">
    <reaction evidence="2">
        <text>uridine in 5S rRNA = pseudouridine in 5S rRNA</text>
        <dbReference type="Rhea" id="RHEA:47036"/>
        <dbReference type="Rhea" id="RHEA-COMP:11730"/>
        <dbReference type="Rhea" id="RHEA-COMP:11731"/>
        <dbReference type="ChEBI" id="CHEBI:65314"/>
        <dbReference type="ChEBI" id="CHEBI:65315"/>
    </reaction>
</comment>
<evidence type="ECO:0000256" key="1">
    <source>
        <dbReference type="ARBA" id="ARBA00001166"/>
    </source>
</evidence>
<dbReference type="Gene3D" id="3.30.2350.10">
    <property type="entry name" value="Pseudouridine synthase"/>
    <property type="match status" value="1"/>
</dbReference>
<dbReference type="PANTHER" id="PTHR21600:SF83">
    <property type="entry name" value="PSEUDOURIDYLATE SYNTHASE RPUSD4, MITOCHONDRIAL"/>
    <property type="match status" value="1"/>
</dbReference>
<dbReference type="InterPro" id="IPR050188">
    <property type="entry name" value="RluA_PseudoU_synthase"/>
</dbReference>
<dbReference type="AlphaFoldDB" id="A0A2G8JCQ1"/>
<evidence type="ECO:0000313" key="10">
    <source>
        <dbReference type="Proteomes" id="UP000230750"/>
    </source>
</evidence>
<organism evidence="9 10">
    <name type="scientific">Stichopus japonicus</name>
    <name type="common">Sea cucumber</name>
    <dbReference type="NCBI Taxonomy" id="307972"/>
    <lineage>
        <taxon>Eukaryota</taxon>
        <taxon>Metazoa</taxon>
        <taxon>Echinodermata</taxon>
        <taxon>Eleutherozoa</taxon>
        <taxon>Echinozoa</taxon>
        <taxon>Holothuroidea</taxon>
        <taxon>Aspidochirotacea</taxon>
        <taxon>Aspidochirotida</taxon>
        <taxon>Stichopodidae</taxon>
        <taxon>Apostichopus</taxon>
    </lineage>
</organism>
<dbReference type="InterPro" id="IPR006145">
    <property type="entry name" value="PsdUridine_synth_RsuA/RluA"/>
</dbReference>
<dbReference type="GO" id="GO:0001522">
    <property type="term" value="P:pseudouridine synthesis"/>
    <property type="evidence" value="ECO:0007669"/>
    <property type="project" value="InterPro"/>
</dbReference>
<comment type="similarity">
    <text evidence="3">Belongs to the pseudouridine synthase RluA family.</text>
</comment>
<evidence type="ECO:0000256" key="5">
    <source>
        <dbReference type="ARBA" id="ARBA00036943"/>
    </source>
</evidence>
<evidence type="ECO:0000256" key="3">
    <source>
        <dbReference type="ARBA" id="ARBA00010876"/>
    </source>
</evidence>
<keyword evidence="4" id="KW-0413">Isomerase</keyword>
<dbReference type="SUPFAM" id="SSF55120">
    <property type="entry name" value="Pseudouridine synthase"/>
    <property type="match status" value="1"/>
</dbReference>
<evidence type="ECO:0000259" key="8">
    <source>
        <dbReference type="Pfam" id="PF00849"/>
    </source>
</evidence>
<dbReference type="GO" id="GO:0009982">
    <property type="term" value="F:pseudouridine synthase activity"/>
    <property type="evidence" value="ECO:0007669"/>
    <property type="project" value="InterPro"/>
</dbReference>
<reference evidence="9 10" key="1">
    <citation type="journal article" date="2017" name="PLoS Biol.">
        <title>The sea cucumber genome provides insights into morphological evolution and visceral regeneration.</title>
        <authorList>
            <person name="Zhang X."/>
            <person name="Sun L."/>
            <person name="Yuan J."/>
            <person name="Sun Y."/>
            <person name="Gao Y."/>
            <person name="Zhang L."/>
            <person name="Li S."/>
            <person name="Dai H."/>
            <person name="Hamel J.F."/>
            <person name="Liu C."/>
            <person name="Yu Y."/>
            <person name="Liu S."/>
            <person name="Lin W."/>
            <person name="Guo K."/>
            <person name="Jin S."/>
            <person name="Xu P."/>
            <person name="Storey K.B."/>
            <person name="Huan P."/>
            <person name="Zhang T."/>
            <person name="Zhou Y."/>
            <person name="Zhang J."/>
            <person name="Lin C."/>
            <person name="Li X."/>
            <person name="Xing L."/>
            <person name="Huo D."/>
            <person name="Sun M."/>
            <person name="Wang L."/>
            <person name="Mercier A."/>
            <person name="Li F."/>
            <person name="Yang H."/>
            <person name="Xiang J."/>
        </authorList>
    </citation>
    <scope>NUCLEOTIDE SEQUENCE [LARGE SCALE GENOMIC DNA]</scope>
    <source>
        <strain evidence="9">Shaxun</strain>
        <tissue evidence="9">Muscle</tissue>
    </source>
</reference>
<dbReference type="OrthoDB" id="428658at2759"/>
<evidence type="ECO:0000256" key="4">
    <source>
        <dbReference type="ARBA" id="ARBA00023235"/>
    </source>
</evidence>
<evidence type="ECO:0000256" key="7">
    <source>
        <dbReference type="ARBA" id="ARBA00041563"/>
    </source>
</evidence>
<proteinExistence type="inferred from homology"/>
<dbReference type="GO" id="GO:0003723">
    <property type="term" value="F:RNA binding"/>
    <property type="evidence" value="ECO:0007669"/>
    <property type="project" value="InterPro"/>
</dbReference>
<feature type="domain" description="Pseudouridine synthase RsuA/RluA-like" evidence="8">
    <location>
        <begin position="81"/>
        <end position="256"/>
    </location>
</feature>
<comment type="catalytic activity">
    <reaction evidence="5">
        <text>a uridine in tRNA = a pseudouridine in tRNA</text>
        <dbReference type="Rhea" id="RHEA:54572"/>
        <dbReference type="Rhea" id="RHEA-COMP:13339"/>
        <dbReference type="Rhea" id="RHEA-COMP:13934"/>
        <dbReference type="ChEBI" id="CHEBI:65314"/>
        <dbReference type="ChEBI" id="CHEBI:65315"/>
    </reaction>
</comment>
<comment type="catalytic activity">
    <reaction evidence="1">
        <text>a uridine in mRNA = a pseudouridine in mRNA</text>
        <dbReference type="Rhea" id="RHEA:56644"/>
        <dbReference type="Rhea" id="RHEA-COMP:14658"/>
        <dbReference type="Rhea" id="RHEA-COMP:14659"/>
        <dbReference type="ChEBI" id="CHEBI:65314"/>
        <dbReference type="ChEBI" id="CHEBI:65315"/>
    </reaction>
</comment>
<accession>A0A2G8JCQ1</accession>
<evidence type="ECO:0000256" key="2">
    <source>
        <dbReference type="ARBA" id="ARBA00001896"/>
    </source>
</evidence>
<comment type="caution">
    <text evidence="9">The sequence shown here is derived from an EMBL/GenBank/DDBJ whole genome shotgun (WGS) entry which is preliminary data.</text>
</comment>
<evidence type="ECO:0000313" key="9">
    <source>
        <dbReference type="EMBL" id="PIK33520.1"/>
    </source>
</evidence>
<dbReference type="PANTHER" id="PTHR21600">
    <property type="entry name" value="MITOCHONDRIAL RNA PSEUDOURIDINE SYNTHASE"/>
    <property type="match status" value="1"/>
</dbReference>
<protein>
    <recommendedName>
        <fullName evidence="6">Pseudouridylate synthase RPUSD4, mitochondrial</fullName>
    </recommendedName>
    <alternativeName>
        <fullName evidence="7">RNA pseudouridylate synthase domain-containing protein 4</fullName>
    </alternativeName>
</protein>
<gene>
    <name evidence="9" type="ORF">BSL78_29665</name>
</gene>